<evidence type="ECO:0000313" key="3">
    <source>
        <dbReference type="EMBL" id="QII13112.1"/>
    </source>
</evidence>
<dbReference type="Proteomes" id="UP000501926">
    <property type="component" value="Chromosome"/>
</dbReference>
<reference evidence="2" key="2">
    <citation type="submission" date="2006-01" db="EMBL/GenBank/DDBJ databases">
        <authorList>
            <person name="Genoscope"/>
        </authorList>
    </citation>
    <scope>NUCLEOTIDE SEQUENCE</scope>
</reference>
<keyword evidence="1" id="KW-0812">Transmembrane</keyword>
<reference evidence="3 4" key="3">
    <citation type="submission" date="2020-02" db="EMBL/GenBank/DDBJ databases">
        <title>Newly sequenced genome of strain CSTR1 showed variability in Candidatus Kuenenia stuttgartiensis genomes.</title>
        <authorList>
            <person name="Ding C."/>
            <person name="Adrian L."/>
        </authorList>
    </citation>
    <scope>NUCLEOTIDE SEQUENCE [LARGE SCALE GENOMIC DNA]</scope>
    <source>
        <strain evidence="3 4">CSTR1</strain>
    </source>
</reference>
<protein>
    <submittedName>
        <fullName evidence="2">Uncharacterized protein</fullName>
    </submittedName>
</protein>
<dbReference type="EMBL" id="CP049055">
    <property type="protein sequence ID" value="QII13112.1"/>
    <property type="molecule type" value="Genomic_DNA"/>
</dbReference>
<keyword evidence="1" id="KW-1133">Transmembrane helix</keyword>
<accession>Q1Q692</accession>
<dbReference type="AlphaFoldDB" id="Q1Q692"/>
<organism evidence="2">
    <name type="scientific">Kuenenia stuttgartiensis</name>
    <dbReference type="NCBI Taxonomy" id="174633"/>
    <lineage>
        <taxon>Bacteria</taxon>
        <taxon>Pseudomonadati</taxon>
        <taxon>Planctomycetota</taxon>
        <taxon>Candidatus Brocadiia</taxon>
        <taxon>Candidatus Brocadiales</taxon>
        <taxon>Candidatus Brocadiaceae</taxon>
        <taxon>Candidatus Kuenenia</taxon>
    </lineage>
</organism>
<evidence type="ECO:0000256" key="1">
    <source>
        <dbReference type="SAM" id="Phobius"/>
    </source>
</evidence>
<keyword evidence="1" id="KW-0472">Membrane</keyword>
<reference evidence="2" key="1">
    <citation type="journal article" date="2006" name="Nature">
        <title>Deciphering the evolution and metabolism of an anammox bacterium from a community genome.</title>
        <authorList>
            <person name="Strous M."/>
            <person name="Pelletier E."/>
            <person name="Mangenot S."/>
            <person name="Rattei T."/>
            <person name="Lehner A."/>
            <person name="Taylor M.W."/>
            <person name="Horn M."/>
            <person name="Daims H."/>
            <person name="Bartol-Mavel D."/>
            <person name="Wincker P."/>
            <person name="Barbe V."/>
            <person name="Fonknechten N."/>
            <person name="Vallenet D."/>
            <person name="Segurens B."/>
            <person name="Schenowitz-Truong C."/>
            <person name="Medigue C."/>
            <person name="Collingro A."/>
            <person name="Snel B."/>
            <person name="Dutilh B.E."/>
            <person name="OpDenCamp H.J.M."/>
            <person name="vanDerDrift C."/>
            <person name="Cirpus I."/>
            <person name="vanDePas-Schoonen K.T."/>
            <person name="Harhangi H.R."/>
            <person name="vanNiftrik L."/>
            <person name="Schmid M."/>
            <person name="Keltjens J."/>
            <person name="vanDeVossenberg J."/>
            <person name="Kartal B."/>
            <person name="Meier H."/>
            <person name="Frishman D."/>
            <person name="Huynen M.A."/>
            <person name="Mewes H."/>
            <person name="Weissenbach J."/>
            <person name="Jetten M.S.M."/>
            <person name="Wagner M."/>
            <person name="LePaslier D."/>
        </authorList>
    </citation>
    <scope>NUCLEOTIDE SEQUENCE</scope>
</reference>
<feature type="transmembrane region" description="Helical" evidence="1">
    <location>
        <begin position="82"/>
        <end position="104"/>
    </location>
</feature>
<sequence>MTSFRLTIESVYNGTSRRFSPFLKNRSIESSYAPRSLVFGYNMIFSGEIRGIKRYTFCSFLYCLKPFKIVFFVLFLMSCSKIYTKIFDIFFYHIIFQFQIPWVFC</sequence>
<gene>
    <name evidence="3" type="ORF">KsCSTR_37330</name>
    <name evidence="2" type="ORF">kuste2344</name>
</gene>
<dbReference type="EMBL" id="CT573071">
    <property type="protein sequence ID" value="CAJ73089.1"/>
    <property type="molecule type" value="Genomic_DNA"/>
</dbReference>
<evidence type="ECO:0000313" key="2">
    <source>
        <dbReference type="EMBL" id="CAJ73089.1"/>
    </source>
</evidence>
<feature type="transmembrane region" description="Helical" evidence="1">
    <location>
        <begin position="55"/>
        <end position="76"/>
    </location>
</feature>
<name>Q1Q692_KUEST</name>
<proteinExistence type="predicted"/>
<evidence type="ECO:0000313" key="4">
    <source>
        <dbReference type="Proteomes" id="UP000501926"/>
    </source>
</evidence>